<evidence type="ECO:0000259" key="4">
    <source>
        <dbReference type="Pfam" id="PF18052"/>
    </source>
</evidence>
<evidence type="ECO:0000313" key="6">
    <source>
        <dbReference type="EMBL" id="KAI9184907.1"/>
    </source>
</evidence>
<dbReference type="InterPro" id="IPR041118">
    <property type="entry name" value="Rx_N"/>
</dbReference>
<protein>
    <recommendedName>
        <fullName evidence="8">Rx N-terminal domain-containing protein</fullName>
    </recommendedName>
</protein>
<evidence type="ECO:0000256" key="1">
    <source>
        <dbReference type="ARBA" id="ARBA00022737"/>
    </source>
</evidence>
<keyword evidence="7" id="KW-1185">Reference proteome</keyword>
<dbReference type="PANTHER" id="PTHR47186">
    <property type="entry name" value="LEUCINE-RICH REPEAT-CONTAINING PROTEIN 57"/>
    <property type="match status" value="1"/>
</dbReference>
<dbReference type="SUPFAM" id="SSF52058">
    <property type="entry name" value="L domain-like"/>
    <property type="match status" value="1"/>
</dbReference>
<dbReference type="Pfam" id="PF23598">
    <property type="entry name" value="LRR_14"/>
    <property type="match status" value="1"/>
</dbReference>
<reference evidence="6" key="1">
    <citation type="journal article" date="2022" name="Plant J.">
        <title>Strategies of tolerance reflected in two North American maple genomes.</title>
        <authorList>
            <person name="McEvoy S.L."/>
            <person name="Sezen U.U."/>
            <person name="Trouern-Trend A."/>
            <person name="McMahon S.M."/>
            <person name="Schaberg P.G."/>
            <person name="Yang J."/>
            <person name="Wegrzyn J.L."/>
            <person name="Swenson N.G."/>
        </authorList>
    </citation>
    <scope>NUCLEOTIDE SEQUENCE</scope>
    <source>
        <strain evidence="6">91603</strain>
    </source>
</reference>
<keyword evidence="3" id="KW-0611">Plant defense</keyword>
<dbReference type="InterPro" id="IPR032675">
    <property type="entry name" value="LRR_dom_sf"/>
</dbReference>
<evidence type="ECO:0000256" key="3">
    <source>
        <dbReference type="ARBA" id="ARBA00022821"/>
    </source>
</evidence>
<dbReference type="EMBL" id="JAJSOW010000100">
    <property type="protein sequence ID" value="KAI9184907.1"/>
    <property type="molecule type" value="Genomic_DNA"/>
</dbReference>
<dbReference type="PANTHER" id="PTHR47186:SF57">
    <property type="entry name" value="OS02G0478300 PROTEIN"/>
    <property type="match status" value="1"/>
</dbReference>
<dbReference type="GO" id="GO:0006952">
    <property type="term" value="P:defense response"/>
    <property type="evidence" value="ECO:0007669"/>
    <property type="project" value="UniProtKB-KW"/>
</dbReference>
<organism evidence="6 7">
    <name type="scientific">Acer negundo</name>
    <name type="common">Box elder</name>
    <dbReference type="NCBI Taxonomy" id="4023"/>
    <lineage>
        <taxon>Eukaryota</taxon>
        <taxon>Viridiplantae</taxon>
        <taxon>Streptophyta</taxon>
        <taxon>Embryophyta</taxon>
        <taxon>Tracheophyta</taxon>
        <taxon>Spermatophyta</taxon>
        <taxon>Magnoliopsida</taxon>
        <taxon>eudicotyledons</taxon>
        <taxon>Gunneridae</taxon>
        <taxon>Pentapetalae</taxon>
        <taxon>rosids</taxon>
        <taxon>malvids</taxon>
        <taxon>Sapindales</taxon>
        <taxon>Sapindaceae</taxon>
        <taxon>Hippocastanoideae</taxon>
        <taxon>Acereae</taxon>
        <taxon>Acer</taxon>
    </lineage>
</organism>
<comment type="caution">
    <text evidence="6">The sequence shown here is derived from an EMBL/GenBank/DDBJ whole genome shotgun (WGS) entry which is preliminary data.</text>
</comment>
<gene>
    <name evidence="6" type="ORF">LWI28_002362</name>
</gene>
<dbReference type="GO" id="GO:0000166">
    <property type="term" value="F:nucleotide binding"/>
    <property type="evidence" value="ECO:0007669"/>
    <property type="project" value="UniProtKB-KW"/>
</dbReference>
<proteinExistence type="predicted"/>
<keyword evidence="1" id="KW-0677">Repeat</keyword>
<feature type="domain" description="Disease resistance N-terminal" evidence="4">
    <location>
        <begin position="5"/>
        <end position="94"/>
    </location>
</feature>
<dbReference type="Pfam" id="PF18052">
    <property type="entry name" value="Rx_N"/>
    <property type="match status" value="1"/>
</dbReference>
<dbReference type="AlphaFoldDB" id="A0AAD5NWT5"/>
<evidence type="ECO:0000259" key="5">
    <source>
        <dbReference type="Pfam" id="PF23598"/>
    </source>
</evidence>
<dbReference type="InterPro" id="IPR038005">
    <property type="entry name" value="RX-like_CC"/>
</dbReference>
<dbReference type="InterPro" id="IPR055414">
    <property type="entry name" value="LRR_R13L4/SHOC2-like"/>
</dbReference>
<dbReference type="Gene3D" id="3.80.10.10">
    <property type="entry name" value="Ribonuclease Inhibitor"/>
    <property type="match status" value="1"/>
</dbReference>
<sequence length="592" mass="67803">MAEIAVNLVIDKLGPLLVQEIKLLRGVHQEIEDVKEELKSIRFFLKDAERRSAIEELEGNNNNDIQLWVAQVREVAYCIEDVLDEFAFTVAQLPHGRGIVGILRKANRSLKKLKLHRNIVNDIQEIKASLVKIQDRRKRYGLDSIKKESDVETRNVTRQGGCGVGSYYMEEDQIVGYESIRKELIDLMVNKIPQRKVIVLVRSLFLSNIVELPQSFMSALSAENFKLMRILDFEDAPIDYVPEGVGNLFHLHYLSLKNTKVKVLPKTVGKLLNLETLNLKKTLVGELPIEIKNLKRLRYLVIKRSDSPILSYGEGTNIQEGFGSLIDLRKLDGVRLNSKMLEELKKLRQLRVLGVQLVNGNGKDMCSSIANMNYLITLCIELTNRDETFDMESMASPPKYLEFLYLMGNLKKLPSWISNLQNLAKVYLARSDFTDDPLRVLHSLPNLLKLNLSEAYNGEQLHIKQGWFPKLLELYLCDLKGLKFIMIEDGAMSLLETLLISACALLKVIPSGVENLRNLSYLHFHNMLMEIESNSTFVTYETLEKLKHIPQALFSFYDKEEKFIVMNLEDIWYLQCKYAEALSEKEGEASSS</sequence>
<accession>A0AAD5NWT5</accession>
<dbReference type="CDD" id="cd14798">
    <property type="entry name" value="RX-CC_like"/>
    <property type="match status" value="1"/>
</dbReference>
<dbReference type="Gene3D" id="1.20.5.4130">
    <property type="match status" value="1"/>
</dbReference>
<evidence type="ECO:0008006" key="8">
    <source>
        <dbReference type="Google" id="ProtNLM"/>
    </source>
</evidence>
<reference evidence="6" key="2">
    <citation type="submission" date="2023-02" db="EMBL/GenBank/DDBJ databases">
        <authorList>
            <person name="Swenson N.G."/>
            <person name="Wegrzyn J.L."/>
            <person name="Mcevoy S.L."/>
        </authorList>
    </citation>
    <scope>NUCLEOTIDE SEQUENCE</scope>
    <source>
        <strain evidence="6">91603</strain>
        <tissue evidence="6">Leaf</tissue>
    </source>
</reference>
<keyword evidence="2" id="KW-0547">Nucleotide-binding</keyword>
<name>A0AAD5NWT5_ACENE</name>
<evidence type="ECO:0000313" key="7">
    <source>
        <dbReference type="Proteomes" id="UP001064489"/>
    </source>
</evidence>
<dbReference type="Proteomes" id="UP001064489">
    <property type="component" value="Chromosome 3"/>
</dbReference>
<feature type="domain" description="Disease resistance R13L4/SHOC-2-like LRR" evidence="5">
    <location>
        <begin position="210"/>
        <end position="501"/>
    </location>
</feature>
<evidence type="ECO:0000256" key="2">
    <source>
        <dbReference type="ARBA" id="ARBA00022741"/>
    </source>
</evidence>